<dbReference type="Pfam" id="PF13556">
    <property type="entry name" value="HTH_30"/>
    <property type="match status" value="1"/>
</dbReference>
<name>A0ABY5PMK0_9ACTN</name>
<keyword evidence="3" id="KW-1185">Reference proteome</keyword>
<dbReference type="InterPro" id="IPR042070">
    <property type="entry name" value="PucR_C-HTH_sf"/>
</dbReference>
<gene>
    <name evidence="2" type="ORF">LRS13_09780</name>
</gene>
<organism evidence="2 3">
    <name type="scientific">Svornostia abyssi</name>
    <dbReference type="NCBI Taxonomy" id="2898438"/>
    <lineage>
        <taxon>Bacteria</taxon>
        <taxon>Bacillati</taxon>
        <taxon>Actinomycetota</taxon>
        <taxon>Thermoleophilia</taxon>
        <taxon>Solirubrobacterales</taxon>
        <taxon>Baekduiaceae</taxon>
        <taxon>Svornostia</taxon>
    </lineage>
</organism>
<dbReference type="Proteomes" id="UP001058860">
    <property type="component" value="Chromosome"/>
</dbReference>
<accession>A0ABY5PMK0</accession>
<evidence type="ECO:0000313" key="2">
    <source>
        <dbReference type="EMBL" id="UUY05787.1"/>
    </source>
</evidence>
<dbReference type="RefSeq" id="WP_353866227.1">
    <property type="nucleotide sequence ID" value="NZ_CP088295.1"/>
</dbReference>
<protein>
    <submittedName>
        <fullName evidence="2">Helix-turn-helix domain-containing protein</fullName>
    </submittedName>
</protein>
<dbReference type="EMBL" id="CP088295">
    <property type="protein sequence ID" value="UUY05787.1"/>
    <property type="molecule type" value="Genomic_DNA"/>
</dbReference>
<feature type="domain" description="PucR C-terminal helix-turn-helix" evidence="1">
    <location>
        <begin position="122"/>
        <end position="179"/>
    </location>
</feature>
<dbReference type="PANTHER" id="PTHR33744:SF1">
    <property type="entry name" value="DNA-BINDING TRANSCRIPTIONAL ACTIVATOR ADER"/>
    <property type="match status" value="1"/>
</dbReference>
<reference evidence="3" key="1">
    <citation type="submission" date="2021-11" db="EMBL/GenBank/DDBJ databases">
        <title>Cultivation dependent microbiological survey of springs from the worlds oldest radium mine currently devoted to the extraction of radon-saturated water.</title>
        <authorList>
            <person name="Kapinusova G."/>
            <person name="Smrhova T."/>
            <person name="Strejcek M."/>
            <person name="Suman J."/>
            <person name="Jani K."/>
            <person name="Pajer P."/>
            <person name="Uhlik O."/>
        </authorList>
    </citation>
    <scope>NUCLEOTIDE SEQUENCE [LARGE SCALE GENOMIC DNA]</scope>
    <source>
        <strain evidence="3">J379</strain>
    </source>
</reference>
<sequence>MRGSSGRGRSWPGYGTALDVVVIWPDPDGPGRTAELRRALEEAEAPAGIGVPVATADAHRSLRLARRCLRLGRRGVIGPGPWSADEHRAAVALGGAELELDELARFRLAPFAALRPTTAERLQETLLAWLRAQGHRPTVAQMLHVHPQTVRYRMTQLRELLGDDLDDPDARFELELALRGRELGVQPERRRR</sequence>
<proteinExistence type="predicted"/>
<dbReference type="InterPro" id="IPR051448">
    <property type="entry name" value="CdaR-like_regulators"/>
</dbReference>
<dbReference type="PANTHER" id="PTHR33744">
    <property type="entry name" value="CARBOHYDRATE DIACID REGULATOR"/>
    <property type="match status" value="1"/>
</dbReference>
<evidence type="ECO:0000259" key="1">
    <source>
        <dbReference type="Pfam" id="PF13556"/>
    </source>
</evidence>
<dbReference type="InterPro" id="IPR025736">
    <property type="entry name" value="PucR_C-HTH_dom"/>
</dbReference>
<evidence type="ECO:0000313" key="3">
    <source>
        <dbReference type="Proteomes" id="UP001058860"/>
    </source>
</evidence>
<dbReference type="Gene3D" id="1.10.10.2840">
    <property type="entry name" value="PucR C-terminal helix-turn-helix domain"/>
    <property type="match status" value="1"/>
</dbReference>